<protein>
    <submittedName>
        <fullName evidence="3">Phage terminase-like protein, large subunit</fullName>
    </submittedName>
</protein>
<dbReference type="Pfam" id="PF20441">
    <property type="entry name" value="TerL_nuclease"/>
    <property type="match status" value="1"/>
</dbReference>
<dbReference type="InterPro" id="IPR027417">
    <property type="entry name" value="P-loop_NTPase"/>
</dbReference>
<dbReference type="Proteomes" id="UP000048841">
    <property type="component" value="Unassembled WGS sequence"/>
</dbReference>
<feature type="domain" description="Terminase large subunit-like endonuclease" evidence="2">
    <location>
        <begin position="269"/>
        <end position="556"/>
    </location>
</feature>
<dbReference type="AlphaFoldDB" id="A0A0T7P7U9"/>
<dbReference type="EMBL" id="CGBR01000027">
    <property type="protein sequence ID" value="CFQ70014.1"/>
    <property type="molecule type" value="Genomic_DNA"/>
</dbReference>
<accession>A0A0T7P7U9</accession>
<dbReference type="PANTHER" id="PTHR41287">
    <property type="match status" value="1"/>
</dbReference>
<dbReference type="InterPro" id="IPR046462">
    <property type="entry name" value="TerL_nuclease"/>
</dbReference>
<organism evidence="3 4">
    <name type="scientific">Yersinia enterocolitica</name>
    <dbReference type="NCBI Taxonomy" id="630"/>
    <lineage>
        <taxon>Bacteria</taxon>
        <taxon>Pseudomonadati</taxon>
        <taxon>Pseudomonadota</taxon>
        <taxon>Gammaproteobacteria</taxon>
        <taxon>Enterobacterales</taxon>
        <taxon>Yersiniaceae</taxon>
        <taxon>Yersinia</taxon>
    </lineage>
</organism>
<evidence type="ECO:0000259" key="2">
    <source>
        <dbReference type="Pfam" id="PF20441"/>
    </source>
</evidence>
<dbReference type="InterPro" id="IPR005021">
    <property type="entry name" value="Terminase_largesu-like"/>
</dbReference>
<dbReference type="InterPro" id="IPR046461">
    <property type="entry name" value="TerL_ATPase"/>
</dbReference>
<dbReference type="Pfam" id="PF03354">
    <property type="entry name" value="TerL_ATPase"/>
    <property type="match status" value="1"/>
</dbReference>
<evidence type="ECO:0000313" key="3">
    <source>
        <dbReference type="EMBL" id="CFQ70014.1"/>
    </source>
</evidence>
<dbReference type="RefSeq" id="WP_023160398.1">
    <property type="nucleotide sequence ID" value="NZ_CGBR01000027.1"/>
</dbReference>
<name>A0A0T7P7U9_YEREN</name>
<dbReference type="PANTHER" id="PTHR41287:SF1">
    <property type="entry name" value="PROTEIN YMFN"/>
    <property type="match status" value="1"/>
</dbReference>
<evidence type="ECO:0000259" key="1">
    <source>
        <dbReference type="Pfam" id="PF03354"/>
    </source>
</evidence>
<gene>
    <name evidence="3" type="ORF">ERS137941_03234</name>
</gene>
<proteinExistence type="predicted"/>
<dbReference type="GO" id="GO:0004519">
    <property type="term" value="F:endonuclease activity"/>
    <property type="evidence" value="ECO:0007669"/>
    <property type="project" value="InterPro"/>
</dbReference>
<dbReference type="Gene3D" id="3.40.50.300">
    <property type="entry name" value="P-loop containing nucleotide triphosphate hydrolases"/>
    <property type="match status" value="1"/>
</dbReference>
<evidence type="ECO:0000313" key="4">
    <source>
        <dbReference type="Proteomes" id="UP000048841"/>
    </source>
</evidence>
<feature type="domain" description="Terminase large subunit-like ATPase" evidence="1">
    <location>
        <begin position="84"/>
        <end position="254"/>
    </location>
</feature>
<sequence length="576" mass="64821">MATYPHVNAANQYARDVVSGKILAGLYVIAACQRHIDDLAESKNKNYPYRFDKDKAERACRFIGLMPHTKGEWARKRLKIKLEPWQQFIFAVGFGWLKKKNKLRRFTEIYVEVPRKNGKSLIAAGVGNYMFCADGEFGAEVYCGAVTEKQAWKVFQPALLMVQKLPAMRKKFSIKPWAKKMTRPDGSVFEPVIGDPGDGDSPSCAIIDEYHEHATDSLYTTMTTGMGSRSQPMTLIITTAGFDMQSPCYEKRTQIVEILEGIRKGGESDHIFGIIYTLDKNDDWTQPEALAKANPNMGVSIEPDFLRAKQQLAISTPSQTNKIKTKHFNIWVTAKSAYYNMEKWKDATDKSLTLEQFNGEECYLGIDLASKLDLNCACPIFMREINGRKHYYCVGAMFWAPEDTIYSTATELKRTAERYQNFVQQGFLIPTDGAEVDNRLIFETISKLNKQVKIVSSPIDPHGATSLSHLLDEEGVSPIIITQNFTNMSDPMREIEAALAAGRFHHDGNPIMQWCMTNVIGRYYPGSDDRVRPTKQGDENKIDGAVAGIMAVGRAMLNDIEKTLSDHLVSHGIRSL</sequence>
<reference evidence="3 4" key="1">
    <citation type="submission" date="2015-03" db="EMBL/GenBank/DDBJ databases">
        <authorList>
            <person name="Murphy D."/>
        </authorList>
    </citation>
    <scope>NUCLEOTIDE SEQUENCE [LARGE SCALE GENOMIC DNA]</scope>
    <source>
        <strain evidence="3 4">IP26249</strain>
    </source>
</reference>